<dbReference type="InterPro" id="IPR004089">
    <property type="entry name" value="MCPsignal_dom"/>
</dbReference>
<dbReference type="GO" id="GO:0006935">
    <property type="term" value="P:chemotaxis"/>
    <property type="evidence" value="ECO:0007669"/>
    <property type="project" value="UniProtKB-KW"/>
</dbReference>
<name>A0A841T8K7_9BACL</name>
<protein>
    <submittedName>
        <fullName evidence="5">Chemotaxis protein</fullName>
    </submittedName>
</protein>
<organism evidence="5 6">
    <name type="scientific">Cohnella thailandensis</name>
    <dbReference type="NCBI Taxonomy" id="557557"/>
    <lineage>
        <taxon>Bacteria</taxon>
        <taxon>Bacillati</taxon>
        <taxon>Bacillota</taxon>
        <taxon>Bacilli</taxon>
        <taxon>Bacillales</taxon>
        <taxon>Paenibacillaceae</taxon>
        <taxon>Cohnella</taxon>
    </lineage>
</organism>
<dbReference type="GO" id="GO:0004888">
    <property type="term" value="F:transmembrane signaling receptor activity"/>
    <property type="evidence" value="ECO:0007669"/>
    <property type="project" value="InterPro"/>
</dbReference>
<proteinExistence type="inferred from homology"/>
<keyword evidence="3" id="KW-0807">Transducer</keyword>
<dbReference type="PROSITE" id="PS50111">
    <property type="entry name" value="CHEMOTAXIS_TRANSDUC_2"/>
    <property type="match status" value="1"/>
</dbReference>
<keyword evidence="1" id="KW-0145">Chemotaxis</keyword>
<evidence type="ECO:0000256" key="1">
    <source>
        <dbReference type="ARBA" id="ARBA00022500"/>
    </source>
</evidence>
<accession>A0A841T8K7</accession>
<evidence type="ECO:0000313" key="5">
    <source>
        <dbReference type="EMBL" id="MBB6637511.1"/>
    </source>
</evidence>
<dbReference type="SUPFAM" id="SSF58104">
    <property type="entry name" value="Methyl-accepting chemotaxis protein (MCP) signaling domain"/>
    <property type="match status" value="1"/>
</dbReference>
<gene>
    <name evidence="5" type="ORF">H7B67_25560</name>
</gene>
<feature type="domain" description="Methyl-accepting transducer" evidence="4">
    <location>
        <begin position="152"/>
        <end position="273"/>
    </location>
</feature>
<dbReference type="PANTHER" id="PTHR43531:SF11">
    <property type="entry name" value="METHYL-ACCEPTING CHEMOTAXIS PROTEIN 3"/>
    <property type="match status" value="1"/>
</dbReference>
<evidence type="ECO:0000256" key="2">
    <source>
        <dbReference type="ARBA" id="ARBA00029447"/>
    </source>
</evidence>
<dbReference type="GO" id="GO:0005886">
    <property type="term" value="C:plasma membrane"/>
    <property type="evidence" value="ECO:0007669"/>
    <property type="project" value="TreeGrafter"/>
</dbReference>
<sequence>MINRIDSLGALAAIIPILKSAIPADLSIALCDREKFLAYWPGEEIDLNIQAGQPLHAEEPLSMAMSGDTALKAEVPAQYYGFEFIGTATPLHDKEGRVIGGLAVQLRKHSELIGIADRILRSLSSANEQILQIAQGSNGLADVTGELLGLSDEAERNVKNTDAVVSMINEVADRTHLLGINAAIEAAHAGEAGQGFGVVATEIRKLSKQTVDSTRSIQSTLGSFRDVTGKMAESIELIAKTGQEQALSTQRLSSLIDEIRAMSEKLNEFAKQL</sequence>
<evidence type="ECO:0000259" key="4">
    <source>
        <dbReference type="PROSITE" id="PS50111"/>
    </source>
</evidence>
<dbReference type="InterPro" id="IPR051310">
    <property type="entry name" value="MCP_chemotaxis"/>
</dbReference>
<dbReference type="PRINTS" id="PR00260">
    <property type="entry name" value="CHEMTRNSDUCR"/>
</dbReference>
<evidence type="ECO:0000256" key="3">
    <source>
        <dbReference type="PROSITE-ProRule" id="PRU00284"/>
    </source>
</evidence>
<dbReference type="Gene3D" id="1.10.287.950">
    <property type="entry name" value="Methyl-accepting chemotaxis protein"/>
    <property type="match status" value="1"/>
</dbReference>
<comment type="similarity">
    <text evidence="2">Belongs to the methyl-accepting chemotaxis (MCP) protein family.</text>
</comment>
<evidence type="ECO:0000313" key="6">
    <source>
        <dbReference type="Proteomes" id="UP000535838"/>
    </source>
</evidence>
<reference evidence="5 6" key="1">
    <citation type="submission" date="2020-08" db="EMBL/GenBank/DDBJ databases">
        <title>Cohnella phylogeny.</title>
        <authorList>
            <person name="Dunlap C."/>
        </authorList>
    </citation>
    <scope>NUCLEOTIDE SEQUENCE [LARGE SCALE GENOMIC DNA]</scope>
    <source>
        <strain evidence="5 6">DSM 25241</strain>
    </source>
</reference>
<dbReference type="Proteomes" id="UP000535838">
    <property type="component" value="Unassembled WGS sequence"/>
</dbReference>
<dbReference type="GO" id="GO:0007165">
    <property type="term" value="P:signal transduction"/>
    <property type="evidence" value="ECO:0007669"/>
    <property type="project" value="UniProtKB-KW"/>
</dbReference>
<comment type="caution">
    <text evidence="5">The sequence shown here is derived from an EMBL/GenBank/DDBJ whole genome shotgun (WGS) entry which is preliminary data.</text>
</comment>
<dbReference type="EMBL" id="JACJVQ010000023">
    <property type="protein sequence ID" value="MBB6637511.1"/>
    <property type="molecule type" value="Genomic_DNA"/>
</dbReference>
<dbReference type="AlphaFoldDB" id="A0A841T8K7"/>
<dbReference type="PANTHER" id="PTHR43531">
    <property type="entry name" value="PROTEIN ICFG"/>
    <property type="match status" value="1"/>
</dbReference>
<dbReference type="Pfam" id="PF00015">
    <property type="entry name" value="MCPsignal"/>
    <property type="match status" value="1"/>
</dbReference>
<dbReference type="SMART" id="SM00283">
    <property type="entry name" value="MA"/>
    <property type="match status" value="1"/>
</dbReference>
<keyword evidence="6" id="KW-1185">Reference proteome</keyword>
<dbReference type="InterPro" id="IPR004090">
    <property type="entry name" value="Chemotax_Me-accpt_rcpt"/>
</dbReference>